<feature type="coiled-coil region" evidence="1">
    <location>
        <begin position="103"/>
        <end position="236"/>
    </location>
</feature>
<feature type="region of interest" description="Disordered" evidence="2">
    <location>
        <begin position="332"/>
        <end position="352"/>
    </location>
</feature>
<sequence>MTVYIPQYEIVGGIMARGGVNKALVQKARASLLSRGENPSIDAVRVEMGNTGSKTTIHRYLKELDATHTPAPDPDINEELSGLVAHLAQRLQEQAQARIDQAYDEHQVERDILQQQLTAAQRQISVLQESAQQREGMLEQRDAALLHTQHALQGAQSENARLLQANQDLDSRLQDKDSQIRSLEEKHQHAREALEHYRNSIREQREQEQQRHEGQVQQLQMEVRQAQQGLATRQEDITRLNRDNERFLAENRSTLRELHGCKDLLNQANGQAAALTEQHHHARTQCALLEERLLSLQEESAGHKQSMTDALQQNRMLELLLAKKEVALENLQSKLVQPDKPATSRKKPQGNS</sequence>
<dbReference type="STRING" id="129140.ALO44_05152"/>
<feature type="compositionally biased region" description="Basic residues" evidence="2">
    <location>
        <begin position="343"/>
        <end position="352"/>
    </location>
</feature>
<dbReference type="Pfam" id="PF11740">
    <property type="entry name" value="KfrA_N"/>
    <property type="match status" value="1"/>
</dbReference>
<keyword evidence="1" id="KW-0175">Coiled coil</keyword>
<evidence type="ECO:0000256" key="2">
    <source>
        <dbReference type="SAM" id="MobiDB-lite"/>
    </source>
</evidence>
<gene>
    <name evidence="4" type="ORF">ALO44_05152</name>
</gene>
<comment type="caution">
    <text evidence="4">The sequence shown here is derived from an EMBL/GenBank/DDBJ whole genome shotgun (WGS) entry which is preliminary data.</text>
</comment>
<name>A0A0Q0AVH2_9PSED</name>
<dbReference type="EMBL" id="LJRM01000188">
    <property type="protein sequence ID" value="KPY80757.1"/>
    <property type="molecule type" value="Genomic_DNA"/>
</dbReference>
<dbReference type="Proteomes" id="UP000050474">
    <property type="component" value="Unassembled WGS sequence"/>
</dbReference>
<reference evidence="4 5" key="1">
    <citation type="submission" date="2015-09" db="EMBL/GenBank/DDBJ databases">
        <title>Genome announcement of multiple Pseudomonas syringae strains.</title>
        <authorList>
            <person name="Thakur S."/>
            <person name="Wang P.W."/>
            <person name="Gong Y."/>
            <person name="Weir B.S."/>
            <person name="Guttman D.S."/>
        </authorList>
    </citation>
    <scope>NUCLEOTIDE SEQUENCE [LARGE SCALE GENOMIC DNA]</scope>
    <source>
        <strain evidence="4 5">ICMP4091</strain>
    </source>
</reference>
<accession>A0A0Q0AVH2</accession>
<evidence type="ECO:0000313" key="4">
    <source>
        <dbReference type="EMBL" id="KPY80757.1"/>
    </source>
</evidence>
<evidence type="ECO:0000256" key="1">
    <source>
        <dbReference type="SAM" id="Coils"/>
    </source>
</evidence>
<dbReference type="InterPro" id="IPR021104">
    <property type="entry name" value="KfrA_DNA-bd_N"/>
</dbReference>
<proteinExistence type="predicted"/>
<organism evidence="4 5">
    <name type="scientific">Pseudomonas syringae pv. tagetis</name>
    <dbReference type="NCBI Taxonomy" id="129140"/>
    <lineage>
        <taxon>Bacteria</taxon>
        <taxon>Pseudomonadati</taxon>
        <taxon>Pseudomonadota</taxon>
        <taxon>Gammaproteobacteria</taxon>
        <taxon>Pseudomonadales</taxon>
        <taxon>Pseudomonadaceae</taxon>
        <taxon>Pseudomonas</taxon>
    </lineage>
</organism>
<dbReference type="AlphaFoldDB" id="A0A0Q0AVH2"/>
<evidence type="ECO:0000259" key="3">
    <source>
        <dbReference type="Pfam" id="PF11740"/>
    </source>
</evidence>
<protein>
    <submittedName>
        <fullName evidence="4">Cointegrate resolution protein T</fullName>
    </submittedName>
</protein>
<evidence type="ECO:0000313" key="5">
    <source>
        <dbReference type="Proteomes" id="UP000050474"/>
    </source>
</evidence>
<feature type="domain" description="KfrA N-terminal DNA-binding" evidence="3">
    <location>
        <begin position="22"/>
        <end position="129"/>
    </location>
</feature>
<dbReference type="PATRIC" id="fig|129140.3.peg.3253"/>